<reference evidence="1" key="1">
    <citation type="submission" date="2016-08" db="EMBL/GenBank/DDBJ databases">
        <title>Complete Genome Seqeunce of Paenibacillus sp. BIHB 4019 from tea rhizoplane.</title>
        <authorList>
            <person name="Thakur R."/>
            <person name="Swarnkar M.K."/>
            <person name="Gulati A."/>
        </authorList>
    </citation>
    <scope>NUCLEOTIDE SEQUENCE [LARGE SCALE GENOMIC DNA]</scope>
    <source>
        <strain evidence="1">BIHB4019</strain>
    </source>
</reference>
<dbReference type="PANTHER" id="PTHR14136:SF17">
    <property type="entry name" value="BTB_POZ DOMAIN-CONTAINING PROTEIN KCTD9"/>
    <property type="match status" value="1"/>
</dbReference>
<dbReference type="Pfam" id="PF00805">
    <property type="entry name" value="Pentapeptide"/>
    <property type="match status" value="3"/>
</dbReference>
<dbReference type="PANTHER" id="PTHR14136">
    <property type="entry name" value="BTB_POZ DOMAIN-CONTAINING PROTEIN KCTD9"/>
    <property type="match status" value="1"/>
</dbReference>
<accession>A0A1B2DDS1</accession>
<organism evidence="1">
    <name type="scientific">Paenibacillus sp. BIHB 4019</name>
    <dbReference type="NCBI Taxonomy" id="1870819"/>
    <lineage>
        <taxon>Bacteria</taxon>
        <taxon>Bacillati</taxon>
        <taxon>Bacillota</taxon>
        <taxon>Bacilli</taxon>
        <taxon>Bacillales</taxon>
        <taxon>Paenibacillaceae</taxon>
        <taxon>Paenibacillus</taxon>
    </lineage>
</organism>
<dbReference type="InterPro" id="IPR051082">
    <property type="entry name" value="Pentapeptide-BTB/POZ_domain"/>
</dbReference>
<protein>
    <recommendedName>
        <fullName evidence="2">Low-complexity protein</fullName>
    </recommendedName>
</protein>
<dbReference type="AlphaFoldDB" id="A0A1B2DDS1"/>
<proteinExistence type="predicted"/>
<gene>
    <name evidence="1" type="ORF">BBD42_04715</name>
</gene>
<dbReference type="RefSeq" id="WP_172455392.1">
    <property type="nucleotide sequence ID" value="NZ_CP016808.1"/>
</dbReference>
<dbReference type="Gene3D" id="2.160.20.80">
    <property type="entry name" value="E3 ubiquitin-protein ligase SopA"/>
    <property type="match status" value="1"/>
</dbReference>
<evidence type="ECO:0008006" key="2">
    <source>
        <dbReference type="Google" id="ProtNLM"/>
    </source>
</evidence>
<dbReference type="SUPFAM" id="SSF141571">
    <property type="entry name" value="Pentapeptide repeat-like"/>
    <property type="match status" value="1"/>
</dbReference>
<dbReference type="EMBL" id="CP016808">
    <property type="protein sequence ID" value="ANY65846.1"/>
    <property type="molecule type" value="Genomic_DNA"/>
</dbReference>
<name>A0A1B2DDS1_9BACL</name>
<evidence type="ECO:0000313" key="1">
    <source>
        <dbReference type="EMBL" id="ANY65846.1"/>
    </source>
</evidence>
<sequence>MNNKNIVQYFYEHQFLPALDQKMTAIEEELQHHQEQWINQFLETFKRICLRIREMQDSDQKGPISLIHFCLLRRSMMDHSCYFIEAYSERWYENSAPLFEEYDAAWLYHSLPAFIQEMTESYEGYGECAKSTEFEAMMLKAVGCYHLFAVALLRAAMPEAIMLEEYKSIKRELALRISIGEYTDLSEDVLVDYQGLQDVKEIRRRLEESKASSIAYGCYRNLKLPQVRAESNDLRYADFSGSDLQGSRFQRCDLMGTRWNGCLAPESDFRYSSLPEADFRHADLRGAVFDYVRGHEPRDHRRTGMMGVRFDHADLEGASFIGATFGRTSFEGANLQRALFSRQIKDSYSFSDEQIHSIRWVD</sequence>
<dbReference type="InterPro" id="IPR001646">
    <property type="entry name" value="5peptide_repeat"/>
</dbReference>